<organism evidence="1 2">
    <name type="scientific">Faecalitalea cylindroides</name>
    <dbReference type="NCBI Taxonomy" id="39483"/>
    <lineage>
        <taxon>Bacteria</taxon>
        <taxon>Bacillati</taxon>
        <taxon>Bacillota</taxon>
        <taxon>Erysipelotrichia</taxon>
        <taxon>Erysipelotrichales</taxon>
        <taxon>Erysipelotrichaceae</taxon>
        <taxon>Faecalitalea</taxon>
    </lineage>
</organism>
<dbReference type="RefSeq" id="WP_195191125.1">
    <property type="nucleotide sequence ID" value="NZ_JADMUL010000011.1"/>
</dbReference>
<sequence>MKVNGMTVIGNKFAYDGCHKIYVIESAQDEKEALHYGYKIYPIERLENIYIMSCPLRFIENWKLDKVYAAQCEEAIFCVS</sequence>
<evidence type="ECO:0000313" key="1">
    <source>
        <dbReference type="EMBL" id="MDC0827949.1"/>
    </source>
</evidence>
<name>A0AAW6FQV8_9FIRM</name>
<gene>
    <name evidence="1" type="ORF">POG00_04405</name>
</gene>
<evidence type="ECO:0000313" key="2">
    <source>
        <dbReference type="Proteomes" id="UP001220658"/>
    </source>
</evidence>
<reference evidence="1" key="1">
    <citation type="submission" date="2023-01" db="EMBL/GenBank/DDBJ databases">
        <title>Human gut microbiome strain richness.</title>
        <authorList>
            <person name="Chen-Liaw A."/>
        </authorList>
    </citation>
    <scope>NUCLEOTIDE SEQUENCE</scope>
    <source>
        <strain evidence="1">D55st1_G4_D55t1_190419</strain>
    </source>
</reference>
<comment type="caution">
    <text evidence="1">The sequence shown here is derived from an EMBL/GenBank/DDBJ whole genome shotgun (WGS) entry which is preliminary data.</text>
</comment>
<dbReference type="Proteomes" id="UP001220658">
    <property type="component" value="Unassembled WGS sequence"/>
</dbReference>
<accession>A0AAW6FQV8</accession>
<protein>
    <submittedName>
        <fullName evidence="1">Uncharacterized protein</fullName>
    </submittedName>
</protein>
<dbReference type="AlphaFoldDB" id="A0AAW6FQV8"/>
<dbReference type="EMBL" id="JAQNCK010000009">
    <property type="protein sequence ID" value="MDC0827949.1"/>
    <property type="molecule type" value="Genomic_DNA"/>
</dbReference>
<proteinExistence type="predicted"/>